<proteinExistence type="predicted"/>
<dbReference type="AlphaFoldDB" id="A0A344TD85"/>
<evidence type="ECO:0000313" key="2">
    <source>
        <dbReference type="Proteomes" id="UP000251993"/>
    </source>
</evidence>
<organism evidence="1 2">
    <name type="scientific">Runella rosea</name>
    <dbReference type="NCBI Taxonomy" id="2259595"/>
    <lineage>
        <taxon>Bacteria</taxon>
        <taxon>Pseudomonadati</taxon>
        <taxon>Bacteroidota</taxon>
        <taxon>Cytophagia</taxon>
        <taxon>Cytophagales</taxon>
        <taxon>Spirosomataceae</taxon>
        <taxon>Runella</taxon>
    </lineage>
</organism>
<dbReference type="SUPFAM" id="SSF56935">
    <property type="entry name" value="Porins"/>
    <property type="match status" value="1"/>
</dbReference>
<evidence type="ECO:0008006" key="3">
    <source>
        <dbReference type="Google" id="ProtNLM"/>
    </source>
</evidence>
<accession>A0A344TD85</accession>
<evidence type="ECO:0000313" key="1">
    <source>
        <dbReference type="EMBL" id="AXE16606.1"/>
    </source>
</evidence>
<reference evidence="1 2" key="1">
    <citation type="submission" date="2018-07" db="EMBL/GenBank/DDBJ databases">
        <title>Genome sequencing of Runella.</title>
        <authorList>
            <person name="Baek M.-G."/>
            <person name="Yi H."/>
        </authorList>
    </citation>
    <scope>NUCLEOTIDE SEQUENCE [LARGE SCALE GENOMIC DNA]</scope>
    <source>
        <strain evidence="1 2">HYN0085</strain>
    </source>
</reference>
<gene>
    <name evidence="1" type="ORF">DR864_02115</name>
</gene>
<dbReference type="EMBL" id="CP030850">
    <property type="protein sequence ID" value="AXE16606.1"/>
    <property type="molecule type" value="Genomic_DNA"/>
</dbReference>
<dbReference type="Proteomes" id="UP000251993">
    <property type="component" value="Chromosome"/>
</dbReference>
<keyword evidence="2" id="KW-1185">Reference proteome</keyword>
<dbReference type="KEGG" id="run:DR864_02115"/>
<protein>
    <recommendedName>
        <fullName evidence="3">Outer membrane protein beta-barrel family protein</fullName>
    </recommendedName>
</protein>
<name>A0A344TD85_9BACT</name>
<sequence length="217" mass="25187">MKISWTGKIYAYAKLQSQYRRNKWRITLNLPLNFYDFTIRDTPLQQQQRRKQFTFEPRLNASYDATPFWTLSTTIDRQNTFGEIDDVFYGYLLRTYRNIERRNAPLPANVSHGGRLNASYRNPVASIFGHISYSKRLIDNNLIYITQINANGAAESYALALSNRATNQVLMAQVSKYFTELSTQVTLEGQFMQTERPQIINGVAATVRNQIRSMVFD</sequence>